<reference evidence="2 3" key="1">
    <citation type="submission" date="2014-04" db="EMBL/GenBank/DDBJ databases">
        <authorList>
            <consortium name="DOE Joint Genome Institute"/>
            <person name="Kuo A."/>
            <person name="Kohler A."/>
            <person name="Costa M.D."/>
            <person name="Nagy L.G."/>
            <person name="Floudas D."/>
            <person name="Copeland A."/>
            <person name="Barry K.W."/>
            <person name="Cichocki N."/>
            <person name="Veneault-Fourrey C."/>
            <person name="LaButti K."/>
            <person name="Lindquist E.A."/>
            <person name="Lipzen A."/>
            <person name="Lundell T."/>
            <person name="Morin E."/>
            <person name="Murat C."/>
            <person name="Sun H."/>
            <person name="Tunlid A."/>
            <person name="Henrissat B."/>
            <person name="Grigoriev I.V."/>
            <person name="Hibbett D.S."/>
            <person name="Martin F."/>
            <person name="Nordberg H.P."/>
            <person name="Cantor M.N."/>
            <person name="Hua S.X."/>
        </authorList>
    </citation>
    <scope>NUCLEOTIDE SEQUENCE [LARGE SCALE GENOMIC DNA]</scope>
    <source>
        <strain evidence="2 3">441</strain>
    </source>
</reference>
<proteinExistence type="predicted"/>
<keyword evidence="1" id="KW-1133">Transmembrane helix</keyword>
<dbReference type="AlphaFoldDB" id="A0A0C9Z8P7"/>
<gene>
    <name evidence="2" type="ORF">PISMIDRAFT_28781</name>
</gene>
<dbReference type="STRING" id="765257.A0A0C9Z8P7"/>
<name>A0A0C9Z8P7_9AGAM</name>
<feature type="transmembrane region" description="Helical" evidence="1">
    <location>
        <begin position="202"/>
        <end position="219"/>
    </location>
</feature>
<feature type="transmembrane region" description="Helical" evidence="1">
    <location>
        <begin position="225"/>
        <end position="245"/>
    </location>
</feature>
<evidence type="ECO:0000313" key="2">
    <source>
        <dbReference type="EMBL" id="KIK25686.1"/>
    </source>
</evidence>
<sequence>MSNLKELLMREIDGSRAAAPLTAYCFMTGFIDAVCFSAIFVWCAFQTGNSVQLALALARLFNGAHDYSFHLADRQALCSVLSFIFGAFVGRLGDKIGAKTRLWMTLGTFIQTLFTMAAAIAIWKSGQPSVSDSRDDPAWSNVASFVCIGFMSASMGLQGIMGKRMNTQFTTTVVLTTTWCELMTEPQLFHFRRLVKSRDHKVMAILFLFIGGFTGRAILDKIGSAGTLGVGAGIRFLVTLSWLFVPVKKASKN</sequence>
<feature type="transmembrane region" description="Helical" evidence="1">
    <location>
        <begin position="138"/>
        <end position="157"/>
    </location>
</feature>
<feature type="transmembrane region" description="Helical" evidence="1">
    <location>
        <begin position="67"/>
        <end position="90"/>
    </location>
</feature>
<organism evidence="2 3">
    <name type="scientific">Pisolithus microcarpus 441</name>
    <dbReference type="NCBI Taxonomy" id="765257"/>
    <lineage>
        <taxon>Eukaryota</taxon>
        <taxon>Fungi</taxon>
        <taxon>Dikarya</taxon>
        <taxon>Basidiomycota</taxon>
        <taxon>Agaricomycotina</taxon>
        <taxon>Agaricomycetes</taxon>
        <taxon>Agaricomycetidae</taxon>
        <taxon>Boletales</taxon>
        <taxon>Sclerodermatineae</taxon>
        <taxon>Pisolithaceae</taxon>
        <taxon>Pisolithus</taxon>
    </lineage>
</organism>
<protein>
    <recommendedName>
        <fullName evidence="4">DUF1275 domain protein</fullName>
    </recommendedName>
</protein>
<dbReference type="EMBL" id="KN833706">
    <property type="protein sequence ID" value="KIK25686.1"/>
    <property type="molecule type" value="Genomic_DNA"/>
</dbReference>
<accession>A0A0C9Z8P7</accession>
<evidence type="ECO:0008006" key="4">
    <source>
        <dbReference type="Google" id="ProtNLM"/>
    </source>
</evidence>
<keyword evidence="1" id="KW-0472">Membrane</keyword>
<feature type="transmembrane region" description="Helical" evidence="1">
    <location>
        <begin position="21"/>
        <end position="47"/>
    </location>
</feature>
<feature type="transmembrane region" description="Helical" evidence="1">
    <location>
        <begin position="102"/>
        <end position="123"/>
    </location>
</feature>
<dbReference type="OrthoDB" id="5288586at2759"/>
<evidence type="ECO:0000313" key="3">
    <source>
        <dbReference type="Proteomes" id="UP000054018"/>
    </source>
</evidence>
<dbReference type="HOGENOM" id="CLU_062487_0_0_1"/>
<dbReference type="InterPro" id="IPR010699">
    <property type="entry name" value="DUF1275"/>
</dbReference>
<reference evidence="3" key="2">
    <citation type="submission" date="2015-01" db="EMBL/GenBank/DDBJ databases">
        <title>Evolutionary Origins and Diversification of the Mycorrhizal Mutualists.</title>
        <authorList>
            <consortium name="DOE Joint Genome Institute"/>
            <consortium name="Mycorrhizal Genomics Consortium"/>
            <person name="Kohler A."/>
            <person name="Kuo A."/>
            <person name="Nagy L.G."/>
            <person name="Floudas D."/>
            <person name="Copeland A."/>
            <person name="Barry K.W."/>
            <person name="Cichocki N."/>
            <person name="Veneault-Fourrey C."/>
            <person name="LaButti K."/>
            <person name="Lindquist E.A."/>
            <person name="Lipzen A."/>
            <person name="Lundell T."/>
            <person name="Morin E."/>
            <person name="Murat C."/>
            <person name="Riley R."/>
            <person name="Ohm R."/>
            <person name="Sun H."/>
            <person name="Tunlid A."/>
            <person name="Henrissat B."/>
            <person name="Grigoriev I.V."/>
            <person name="Hibbett D.S."/>
            <person name="Martin F."/>
        </authorList>
    </citation>
    <scope>NUCLEOTIDE SEQUENCE [LARGE SCALE GENOMIC DNA]</scope>
    <source>
        <strain evidence="3">441</strain>
    </source>
</reference>
<keyword evidence="3" id="KW-1185">Reference proteome</keyword>
<keyword evidence="1" id="KW-0812">Transmembrane</keyword>
<dbReference type="Pfam" id="PF06912">
    <property type="entry name" value="DUF1275"/>
    <property type="match status" value="1"/>
</dbReference>
<dbReference type="Proteomes" id="UP000054018">
    <property type="component" value="Unassembled WGS sequence"/>
</dbReference>
<evidence type="ECO:0000256" key="1">
    <source>
        <dbReference type="SAM" id="Phobius"/>
    </source>
</evidence>
<dbReference type="PANTHER" id="PTHR37488:SF2">
    <property type="entry name" value="DUF1275 DOMAIN-CONTAINING PROTEIN"/>
    <property type="match status" value="1"/>
</dbReference>
<dbReference type="PANTHER" id="PTHR37488">
    <property type="entry name" value="DUF1275 DOMAIN-CONTAINING PROTEIN"/>
    <property type="match status" value="1"/>
</dbReference>